<name>L1QJK6_9CLOT</name>
<evidence type="ECO:0000256" key="5">
    <source>
        <dbReference type="ARBA" id="ARBA00022618"/>
    </source>
</evidence>
<dbReference type="Pfam" id="PF18075">
    <property type="entry name" value="FtsX_ECD"/>
    <property type="match status" value="1"/>
</dbReference>
<evidence type="ECO:0000256" key="3">
    <source>
        <dbReference type="ARBA" id="ARBA00021907"/>
    </source>
</evidence>
<dbReference type="PATRIC" id="fig|545697.3.peg.1217"/>
<evidence type="ECO:0000313" key="14">
    <source>
        <dbReference type="EMBL" id="EKY27762.1"/>
    </source>
</evidence>
<feature type="transmembrane region" description="Helical" evidence="11">
    <location>
        <begin position="25"/>
        <end position="46"/>
    </location>
</feature>
<dbReference type="PANTHER" id="PTHR47755:SF1">
    <property type="entry name" value="CELL DIVISION PROTEIN FTSX"/>
    <property type="match status" value="1"/>
</dbReference>
<evidence type="ECO:0000256" key="4">
    <source>
        <dbReference type="ARBA" id="ARBA00022475"/>
    </source>
</evidence>
<dbReference type="Gene3D" id="3.30.70.3040">
    <property type="match status" value="1"/>
</dbReference>
<comment type="subcellular location">
    <subcellularLocation>
        <location evidence="1">Cell membrane</location>
        <topology evidence="1">Multi-pass membrane protein</topology>
    </subcellularLocation>
</comment>
<dbReference type="GO" id="GO:0051301">
    <property type="term" value="P:cell division"/>
    <property type="evidence" value="ECO:0007669"/>
    <property type="project" value="UniProtKB-KW"/>
</dbReference>
<gene>
    <name evidence="14" type="ORF">HMPREF0216_01236</name>
</gene>
<feature type="transmembrane region" description="Helical" evidence="11">
    <location>
        <begin position="221"/>
        <end position="244"/>
    </location>
</feature>
<proteinExistence type="inferred from homology"/>
<comment type="caution">
    <text evidence="14">The sequence shown here is derived from an EMBL/GenBank/DDBJ whole genome shotgun (WGS) entry which is preliminary data.</text>
</comment>
<evidence type="ECO:0000256" key="2">
    <source>
        <dbReference type="ARBA" id="ARBA00007379"/>
    </source>
</evidence>
<keyword evidence="15" id="KW-1185">Reference proteome</keyword>
<dbReference type="InterPro" id="IPR004513">
    <property type="entry name" value="FtsX"/>
</dbReference>
<evidence type="ECO:0000259" key="12">
    <source>
        <dbReference type="Pfam" id="PF02687"/>
    </source>
</evidence>
<feature type="domain" description="ABC3 transporter permease C-terminal" evidence="12">
    <location>
        <begin position="177"/>
        <end position="291"/>
    </location>
</feature>
<dbReference type="AlphaFoldDB" id="L1QJK6"/>
<dbReference type="RefSeq" id="WP_005212245.1">
    <property type="nucleotide sequence ID" value="NZ_KB291624.1"/>
</dbReference>
<feature type="transmembrane region" description="Helical" evidence="11">
    <location>
        <begin position="169"/>
        <end position="193"/>
    </location>
</feature>
<dbReference type="PANTHER" id="PTHR47755">
    <property type="entry name" value="CELL DIVISION PROTEIN FTSX"/>
    <property type="match status" value="1"/>
</dbReference>
<dbReference type="Proteomes" id="UP000010420">
    <property type="component" value="Unassembled WGS sequence"/>
</dbReference>
<evidence type="ECO:0000256" key="7">
    <source>
        <dbReference type="ARBA" id="ARBA00022989"/>
    </source>
</evidence>
<reference evidence="14 15" key="1">
    <citation type="submission" date="2012-05" db="EMBL/GenBank/DDBJ databases">
        <authorList>
            <person name="Weinstock G."/>
            <person name="Sodergren E."/>
            <person name="Lobos E.A."/>
            <person name="Fulton L."/>
            <person name="Fulton R."/>
            <person name="Courtney L."/>
            <person name="Fronick C."/>
            <person name="O'Laughlin M."/>
            <person name="Godfrey J."/>
            <person name="Wilson R.M."/>
            <person name="Miner T."/>
            <person name="Farmer C."/>
            <person name="Delehaunty K."/>
            <person name="Cordes M."/>
            <person name="Minx P."/>
            <person name="Tomlinson C."/>
            <person name="Chen J."/>
            <person name="Wollam A."/>
            <person name="Pepin K.H."/>
            <person name="Bhonagiri V."/>
            <person name="Zhang X."/>
            <person name="Suruliraj S."/>
            <person name="Warren W."/>
            <person name="Mitreva M."/>
            <person name="Mardis E.R."/>
            <person name="Wilson R.K."/>
        </authorList>
    </citation>
    <scope>NUCLEOTIDE SEQUENCE [LARGE SCALE GENOMIC DNA]</scope>
    <source>
        <strain evidence="14 15">DSM 1785</strain>
    </source>
</reference>
<dbReference type="EMBL" id="AMEZ01000032">
    <property type="protein sequence ID" value="EKY27762.1"/>
    <property type="molecule type" value="Genomic_DNA"/>
</dbReference>
<evidence type="ECO:0000256" key="8">
    <source>
        <dbReference type="ARBA" id="ARBA00023136"/>
    </source>
</evidence>
<dbReference type="NCBIfam" id="NF038347">
    <property type="entry name" value="FtsX_Gpos"/>
    <property type="match status" value="1"/>
</dbReference>
<evidence type="ECO:0000256" key="9">
    <source>
        <dbReference type="ARBA" id="ARBA00023306"/>
    </source>
</evidence>
<keyword evidence="7 11" id="KW-1133">Transmembrane helix</keyword>
<evidence type="ECO:0000256" key="10">
    <source>
        <dbReference type="PIRNR" id="PIRNR003097"/>
    </source>
</evidence>
<dbReference type="Pfam" id="PF02687">
    <property type="entry name" value="FtsX"/>
    <property type="match status" value="1"/>
</dbReference>
<keyword evidence="4 10" id="KW-1003">Cell membrane</keyword>
<accession>L1QJK6</accession>
<evidence type="ECO:0000256" key="1">
    <source>
        <dbReference type="ARBA" id="ARBA00004651"/>
    </source>
</evidence>
<protein>
    <recommendedName>
        <fullName evidence="3 10">Cell division protein FtsX</fullName>
    </recommendedName>
</protein>
<evidence type="ECO:0000313" key="15">
    <source>
        <dbReference type="Proteomes" id="UP000010420"/>
    </source>
</evidence>
<dbReference type="OrthoDB" id="9812531at2"/>
<keyword evidence="8 10" id="KW-0472">Membrane</keyword>
<keyword evidence="9 10" id="KW-0131">Cell cycle</keyword>
<feature type="transmembrane region" description="Helical" evidence="11">
    <location>
        <begin position="264"/>
        <end position="290"/>
    </location>
</feature>
<comment type="function">
    <text evidence="10">Part of the ABC transporter FtsEX involved in asymmetric cellular division facilitating the initiation of sporulation.</text>
</comment>
<evidence type="ECO:0000256" key="6">
    <source>
        <dbReference type="ARBA" id="ARBA00022692"/>
    </source>
</evidence>
<dbReference type="InterPro" id="IPR040690">
    <property type="entry name" value="FtsX_ECD"/>
</dbReference>
<dbReference type="InterPro" id="IPR058204">
    <property type="entry name" value="FtsX_firmicutes-type"/>
</dbReference>
<dbReference type="PIRSF" id="PIRSF003097">
    <property type="entry name" value="FtsX"/>
    <property type="match status" value="1"/>
</dbReference>
<dbReference type="GO" id="GO:0005886">
    <property type="term" value="C:plasma membrane"/>
    <property type="evidence" value="ECO:0007669"/>
    <property type="project" value="UniProtKB-SubCell"/>
</dbReference>
<dbReference type="eggNOG" id="COG2177">
    <property type="taxonomic scope" value="Bacteria"/>
</dbReference>
<feature type="domain" description="FtsX extracellular" evidence="13">
    <location>
        <begin position="59"/>
        <end position="153"/>
    </location>
</feature>
<dbReference type="HOGENOM" id="CLU_073546_2_2_9"/>
<keyword evidence="6 11" id="KW-0812">Transmembrane</keyword>
<dbReference type="InterPro" id="IPR003838">
    <property type="entry name" value="ABC3_permease_C"/>
</dbReference>
<dbReference type="STRING" id="545697.HMPREF0216_01236"/>
<organism evidence="14 15">
    <name type="scientific">Clostridium celatum DSM 1785</name>
    <dbReference type="NCBI Taxonomy" id="545697"/>
    <lineage>
        <taxon>Bacteria</taxon>
        <taxon>Bacillati</taxon>
        <taxon>Bacillota</taxon>
        <taxon>Clostridia</taxon>
        <taxon>Eubacteriales</taxon>
        <taxon>Clostridiaceae</taxon>
        <taxon>Clostridium</taxon>
    </lineage>
</organism>
<evidence type="ECO:0000256" key="11">
    <source>
        <dbReference type="SAM" id="Phobius"/>
    </source>
</evidence>
<keyword evidence="5 10" id="KW-0132">Cell division</keyword>
<evidence type="ECO:0000259" key="13">
    <source>
        <dbReference type="Pfam" id="PF18075"/>
    </source>
</evidence>
<comment type="similarity">
    <text evidence="2 10">Belongs to the ABC-4 integral membrane protein family. FtsX subfamily.</text>
</comment>
<sequence length="296" mass="32865">MKISSLNYVIVDAFKSIKRNRTISFAAMITVLITFFIFGTFTLLALNFNKSIEDVASKIQIQVYLNDDIKLVDQREIEIKLAEQPQVSEVTYESKDEAFLNLQENLGDNKGLMEGYDLNNNPLPSSFIVKLKDPSAATEVTKAVEGMTGVESIGNQQEVIDTISKFVNIIQIVGIGLFIVFIGVSVFLIMNTIKLTVYSRRREVGIMKFVGATDWFIRWPFVIEGIVIGAIGSVASTILLYFTYSGVFNWIVNSMFIVNLVAPQFVLTTLLGLFLIGGVIVGAIGSIFALRKFLVV</sequence>